<dbReference type="AlphaFoldDB" id="A0A4R4RH57"/>
<sequence>MRIGIGLPAAVPDADMTTIGAWAEAAERRGFASVGVIDRLVYDNLDPLTALAAAAATTSRVELVTTVLNVNWRGNPTLLAKQLSSVDRLSGGRVVAGLGMGGWPADYAASGVATAGRLATFRRALPGLQAAARTLLGGTVPAAVERAATAPSEGWVAPLFGLDLLRSGAATLAKAWADAGREGRPRVVTGRYVGLGAAANAVADDYIRHYYGAEYFGPARADTWTSPARIRTELTRLRDAGCTDVVLYPCSGDPGQVELIADAVGR</sequence>
<gene>
    <name evidence="2" type="ORF">E1212_22940</name>
</gene>
<dbReference type="PANTHER" id="PTHR30011:SF32">
    <property type="entry name" value="CONSERVED PROTEIN"/>
    <property type="match status" value="1"/>
</dbReference>
<name>A0A4R4RH57_9ACTN</name>
<evidence type="ECO:0000259" key="1">
    <source>
        <dbReference type="Pfam" id="PF00296"/>
    </source>
</evidence>
<evidence type="ECO:0000313" key="2">
    <source>
        <dbReference type="EMBL" id="TDC47882.1"/>
    </source>
</evidence>
<evidence type="ECO:0000313" key="3">
    <source>
        <dbReference type="Proteomes" id="UP000295621"/>
    </source>
</evidence>
<dbReference type="Proteomes" id="UP000295621">
    <property type="component" value="Unassembled WGS sequence"/>
</dbReference>
<dbReference type="EMBL" id="SMKL01000066">
    <property type="protein sequence ID" value="TDC47882.1"/>
    <property type="molecule type" value="Genomic_DNA"/>
</dbReference>
<dbReference type="InterPro" id="IPR051260">
    <property type="entry name" value="Diverse_substr_monoxygenases"/>
</dbReference>
<dbReference type="InterPro" id="IPR036661">
    <property type="entry name" value="Luciferase-like_sf"/>
</dbReference>
<protein>
    <submittedName>
        <fullName evidence="2">LLM class flavin-dependent oxidoreductase</fullName>
    </submittedName>
</protein>
<accession>A0A4R4RH57</accession>
<proteinExistence type="predicted"/>
<comment type="caution">
    <text evidence="2">The sequence shown here is derived from an EMBL/GenBank/DDBJ whole genome shotgun (WGS) entry which is preliminary data.</text>
</comment>
<dbReference type="Gene3D" id="3.20.20.30">
    <property type="entry name" value="Luciferase-like domain"/>
    <property type="match status" value="2"/>
</dbReference>
<dbReference type="Pfam" id="PF00296">
    <property type="entry name" value="Bac_luciferase"/>
    <property type="match status" value="1"/>
</dbReference>
<dbReference type="InterPro" id="IPR011251">
    <property type="entry name" value="Luciferase-like_dom"/>
</dbReference>
<reference evidence="2 3" key="1">
    <citation type="submission" date="2019-02" db="EMBL/GenBank/DDBJ databases">
        <title>Draft genome sequences of novel Actinobacteria.</title>
        <authorList>
            <person name="Sahin N."/>
            <person name="Ay H."/>
            <person name="Saygin H."/>
        </authorList>
    </citation>
    <scope>NUCLEOTIDE SEQUENCE [LARGE SCALE GENOMIC DNA]</scope>
    <source>
        <strain evidence="2 3">KC603</strain>
    </source>
</reference>
<feature type="domain" description="Luciferase-like" evidence="1">
    <location>
        <begin position="14"/>
        <end position="124"/>
    </location>
</feature>
<dbReference type="OrthoDB" id="5723200at2"/>
<dbReference type="RefSeq" id="WP_131986780.1">
    <property type="nucleotide sequence ID" value="NZ_SMKL01000066.1"/>
</dbReference>
<keyword evidence="3" id="KW-1185">Reference proteome</keyword>
<dbReference type="GO" id="GO:0016705">
    <property type="term" value="F:oxidoreductase activity, acting on paired donors, with incorporation or reduction of molecular oxygen"/>
    <property type="evidence" value="ECO:0007669"/>
    <property type="project" value="InterPro"/>
</dbReference>
<dbReference type="PANTHER" id="PTHR30011">
    <property type="entry name" value="ALKANESULFONATE MONOOXYGENASE-RELATED"/>
    <property type="match status" value="1"/>
</dbReference>
<organism evidence="2 3">
    <name type="scientific">Jiangella ureilytica</name>
    <dbReference type="NCBI Taxonomy" id="2530374"/>
    <lineage>
        <taxon>Bacteria</taxon>
        <taxon>Bacillati</taxon>
        <taxon>Actinomycetota</taxon>
        <taxon>Actinomycetes</taxon>
        <taxon>Jiangellales</taxon>
        <taxon>Jiangellaceae</taxon>
        <taxon>Jiangella</taxon>
    </lineage>
</organism>
<dbReference type="SUPFAM" id="SSF51679">
    <property type="entry name" value="Bacterial luciferase-like"/>
    <property type="match status" value="1"/>
</dbReference>